<dbReference type="GO" id="GO:0004141">
    <property type="term" value="F:dethiobiotin synthase activity"/>
    <property type="evidence" value="ECO:0007669"/>
    <property type="project" value="UniProtKB-EC"/>
</dbReference>
<feature type="active site" evidence="2">
    <location>
        <position position="38"/>
    </location>
</feature>
<dbReference type="Pfam" id="PF13500">
    <property type="entry name" value="AAA_26"/>
    <property type="match status" value="1"/>
</dbReference>
<accession>A0ABY6N4X4</accession>
<dbReference type="PANTHER" id="PTHR43210">
    <property type="entry name" value="DETHIOBIOTIN SYNTHETASE"/>
    <property type="match status" value="1"/>
</dbReference>
<gene>
    <name evidence="2 3" type="primary">bioD</name>
    <name evidence="3" type="ORF">NKI27_04895</name>
</gene>
<comment type="subcellular location">
    <subcellularLocation>
        <location evidence="2">Cytoplasm</location>
    </subcellularLocation>
</comment>
<keyword evidence="2" id="KW-0963">Cytoplasm</keyword>
<dbReference type="RefSeq" id="WP_265048571.1">
    <property type="nucleotide sequence ID" value="NZ_CP100390.1"/>
</dbReference>
<dbReference type="SUPFAM" id="SSF52540">
    <property type="entry name" value="P-loop containing nucleoside triphosphate hydrolases"/>
    <property type="match status" value="1"/>
</dbReference>
<keyword evidence="2" id="KW-0460">Magnesium</keyword>
<comment type="pathway">
    <text evidence="2">Cofactor biosynthesis; biotin biosynthesis; biotin from 7,8-diaminononanoate: step 1/2.</text>
</comment>
<dbReference type="PANTHER" id="PTHR43210:SF5">
    <property type="entry name" value="DETHIOBIOTIN SYNTHETASE"/>
    <property type="match status" value="1"/>
</dbReference>
<evidence type="ECO:0000313" key="4">
    <source>
        <dbReference type="Proteomes" id="UP001163739"/>
    </source>
</evidence>
<comment type="function">
    <text evidence="2">Catalyzes a mechanistically unusual reaction, the ATP-dependent insertion of CO2 between the N7 and N8 nitrogen atoms of 7,8-diaminopelargonic acid (DAPA, also called 7,8-diammoniononanoate) to form a ureido ring.</text>
</comment>
<dbReference type="EC" id="6.3.3.3" evidence="2"/>
<comment type="similarity">
    <text evidence="2">Belongs to the dethiobiotin synthetase family.</text>
</comment>
<evidence type="ECO:0000256" key="1">
    <source>
        <dbReference type="ARBA" id="ARBA00022756"/>
    </source>
</evidence>
<feature type="binding site" evidence="2">
    <location>
        <begin position="13"/>
        <end position="18"/>
    </location>
    <ligand>
        <name>ATP</name>
        <dbReference type="ChEBI" id="CHEBI:30616"/>
    </ligand>
</feature>
<comment type="caution">
    <text evidence="2">Lacks conserved residue(s) required for the propagation of feature annotation.</text>
</comment>
<keyword evidence="4" id="KW-1185">Reference proteome</keyword>
<feature type="binding site" evidence="2">
    <location>
        <position position="117"/>
    </location>
    <ligand>
        <name>Mg(2+)</name>
        <dbReference type="ChEBI" id="CHEBI:18420"/>
    </ligand>
</feature>
<reference evidence="3" key="1">
    <citation type="submission" date="2022-06" db="EMBL/GenBank/DDBJ databases">
        <title>Alkalimarinus sp. nov., isolated from gut of a Alitta virens.</title>
        <authorList>
            <person name="Yang A.I."/>
            <person name="Shin N.-R."/>
        </authorList>
    </citation>
    <scope>NUCLEOTIDE SEQUENCE</scope>
    <source>
        <strain evidence="3">A2M4</strain>
    </source>
</reference>
<dbReference type="CDD" id="cd03109">
    <property type="entry name" value="DTBS"/>
    <property type="match status" value="1"/>
</dbReference>
<dbReference type="InterPro" id="IPR004472">
    <property type="entry name" value="DTB_synth_BioD"/>
</dbReference>
<comment type="subunit">
    <text evidence="2">Homodimer.</text>
</comment>
<name>A0ABY6N4X4_9ALTE</name>
<feature type="binding site" evidence="2">
    <location>
        <position position="55"/>
    </location>
    <ligand>
        <name>ATP</name>
        <dbReference type="ChEBI" id="CHEBI:30616"/>
    </ligand>
</feature>
<sequence>MANTFFVTGTDTDVGKTVVSAALLEAAKSKGLQTLAIKPVAAGCEQTDEGLRNSDALLLQKHMTLDLAYEQVNPVALDAPAAPHIVAANQGKTLSVSRLAGFCRGALMTKHDFSLIEGAGGWRVPLNVRETLADLPRELNIPVVLVVSLKLGCINHALLTAEAIRRDGLPLAGWVANRVQNDTLDYEDENIATLKSLLPAPCLGVLPFSSPLSIEKLSKSLSVAPLFAGV</sequence>
<comment type="cofactor">
    <cofactor evidence="2">
        <name>Mg(2+)</name>
        <dbReference type="ChEBI" id="CHEBI:18420"/>
    </cofactor>
</comment>
<keyword evidence="1 2" id="KW-0093">Biotin biosynthesis</keyword>
<keyword evidence="2 3" id="KW-0436">Ligase</keyword>
<dbReference type="EMBL" id="CP100390">
    <property type="protein sequence ID" value="UZE97090.1"/>
    <property type="molecule type" value="Genomic_DNA"/>
</dbReference>
<feature type="binding site" evidence="2">
    <location>
        <begin position="207"/>
        <end position="209"/>
    </location>
    <ligand>
        <name>ATP</name>
        <dbReference type="ChEBI" id="CHEBI:30616"/>
    </ligand>
</feature>
<dbReference type="InterPro" id="IPR027417">
    <property type="entry name" value="P-loop_NTPase"/>
</dbReference>
<dbReference type="Gene3D" id="3.40.50.300">
    <property type="entry name" value="P-loop containing nucleotide triphosphate hydrolases"/>
    <property type="match status" value="1"/>
</dbReference>
<keyword evidence="2" id="KW-0067">ATP-binding</keyword>
<dbReference type="HAMAP" id="MF_00336">
    <property type="entry name" value="BioD"/>
    <property type="match status" value="1"/>
</dbReference>
<keyword evidence="2" id="KW-0547">Nucleotide-binding</keyword>
<keyword evidence="2" id="KW-0479">Metal-binding</keyword>
<feature type="binding site" evidence="2">
    <location>
        <begin position="177"/>
        <end position="178"/>
    </location>
    <ligand>
        <name>ATP</name>
        <dbReference type="ChEBI" id="CHEBI:30616"/>
    </ligand>
</feature>
<feature type="binding site" evidence="2">
    <location>
        <begin position="117"/>
        <end position="120"/>
    </location>
    <ligand>
        <name>ATP</name>
        <dbReference type="ChEBI" id="CHEBI:30616"/>
    </ligand>
</feature>
<evidence type="ECO:0000313" key="3">
    <source>
        <dbReference type="EMBL" id="UZE97090.1"/>
    </source>
</evidence>
<feature type="binding site" evidence="2">
    <location>
        <position position="55"/>
    </location>
    <ligand>
        <name>Mg(2+)</name>
        <dbReference type="ChEBI" id="CHEBI:18420"/>
    </ligand>
</feature>
<protein>
    <recommendedName>
        <fullName evidence="2">ATP-dependent dethiobiotin synthetase BioD</fullName>
        <ecNumber evidence="2">6.3.3.3</ecNumber>
    </recommendedName>
    <alternativeName>
        <fullName evidence="2">DTB synthetase</fullName>
        <shortName evidence="2">DTBS</shortName>
    </alternativeName>
    <alternativeName>
        <fullName evidence="2">Dethiobiotin synthase</fullName>
    </alternativeName>
</protein>
<evidence type="ECO:0000256" key="2">
    <source>
        <dbReference type="HAMAP-Rule" id="MF_00336"/>
    </source>
</evidence>
<dbReference type="Proteomes" id="UP001163739">
    <property type="component" value="Chromosome"/>
</dbReference>
<comment type="catalytic activity">
    <reaction evidence="2">
        <text>(7R,8S)-7,8-diammoniononanoate + CO2 + ATP = (4R,5S)-dethiobiotin + ADP + phosphate + 3 H(+)</text>
        <dbReference type="Rhea" id="RHEA:15805"/>
        <dbReference type="ChEBI" id="CHEBI:15378"/>
        <dbReference type="ChEBI" id="CHEBI:16526"/>
        <dbReference type="ChEBI" id="CHEBI:30616"/>
        <dbReference type="ChEBI" id="CHEBI:43474"/>
        <dbReference type="ChEBI" id="CHEBI:149469"/>
        <dbReference type="ChEBI" id="CHEBI:149473"/>
        <dbReference type="ChEBI" id="CHEBI:456216"/>
        <dbReference type="EC" id="6.3.3.3"/>
    </reaction>
</comment>
<feature type="binding site" evidence="2">
    <location>
        <position position="17"/>
    </location>
    <ligand>
        <name>Mg(2+)</name>
        <dbReference type="ChEBI" id="CHEBI:18420"/>
    </ligand>
</feature>
<dbReference type="PIRSF" id="PIRSF006755">
    <property type="entry name" value="DTB_synth"/>
    <property type="match status" value="1"/>
</dbReference>
<organism evidence="3 4">
    <name type="scientific">Alkalimarinus alittae</name>
    <dbReference type="NCBI Taxonomy" id="2961619"/>
    <lineage>
        <taxon>Bacteria</taxon>
        <taxon>Pseudomonadati</taxon>
        <taxon>Pseudomonadota</taxon>
        <taxon>Gammaproteobacteria</taxon>
        <taxon>Alteromonadales</taxon>
        <taxon>Alteromonadaceae</taxon>
        <taxon>Alkalimarinus</taxon>
    </lineage>
</organism>
<proteinExistence type="inferred from homology"/>
<dbReference type="NCBIfam" id="TIGR00347">
    <property type="entry name" value="bioD"/>
    <property type="match status" value="1"/>
</dbReference>